<dbReference type="Pfam" id="PF08447">
    <property type="entry name" value="PAS_3"/>
    <property type="match status" value="1"/>
</dbReference>
<dbReference type="Gene3D" id="3.30.70.270">
    <property type="match status" value="1"/>
</dbReference>
<dbReference type="InterPro" id="IPR001610">
    <property type="entry name" value="PAC"/>
</dbReference>
<dbReference type="InterPro" id="IPR035965">
    <property type="entry name" value="PAS-like_dom_sf"/>
</dbReference>
<dbReference type="InterPro" id="IPR043128">
    <property type="entry name" value="Rev_trsase/Diguanyl_cyclase"/>
</dbReference>
<feature type="domain" description="EAL" evidence="3">
    <location>
        <begin position="337"/>
        <end position="589"/>
    </location>
</feature>
<dbReference type="CDD" id="cd00130">
    <property type="entry name" value="PAS"/>
    <property type="match status" value="1"/>
</dbReference>
<evidence type="ECO:0000259" key="1">
    <source>
        <dbReference type="PROSITE" id="PS50112"/>
    </source>
</evidence>
<dbReference type="PROSITE" id="PS50112">
    <property type="entry name" value="PAS"/>
    <property type="match status" value="1"/>
</dbReference>
<dbReference type="SUPFAM" id="SSF141868">
    <property type="entry name" value="EAL domain-like"/>
    <property type="match status" value="1"/>
</dbReference>
<dbReference type="NCBIfam" id="TIGR00229">
    <property type="entry name" value="sensory_box"/>
    <property type="match status" value="1"/>
</dbReference>
<dbReference type="Pfam" id="PF00563">
    <property type="entry name" value="EAL"/>
    <property type="match status" value="1"/>
</dbReference>
<feature type="domain" description="PAC" evidence="2">
    <location>
        <begin position="116"/>
        <end position="166"/>
    </location>
</feature>
<accession>E3BK77</accession>
<evidence type="ECO:0000259" key="3">
    <source>
        <dbReference type="PROSITE" id="PS50883"/>
    </source>
</evidence>
<dbReference type="Gene3D" id="3.20.20.450">
    <property type="entry name" value="EAL domain"/>
    <property type="match status" value="1"/>
</dbReference>
<protein>
    <submittedName>
        <fullName evidence="4">Signal transduction protein</fullName>
    </submittedName>
</protein>
<dbReference type="CDD" id="cd01948">
    <property type="entry name" value="EAL"/>
    <property type="match status" value="1"/>
</dbReference>
<dbReference type="SMART" id="SM00052">
    <property type="entry name" value="EAL"/>
    <property type="match status" value="1"/>
</dbReference>
<evidence type="ECO:0000313" key="4">
    <source>
        <dbReference type="EMBL" id="EFP96462.1"/>
    </source>
</evidence>
<dbReference type="InterPro" id="IPR035919">
    <property type="entry name" value="EAL_sf"/>
</dbReference>
<dbReference type="InterPro" id="IPR001633">
    <property type="entry name" value="EAL_dom"/>
</dbReference>
<dbReference type="STRING" id="796620.VIBC2010_04769"/>
<organism evidence="4 5">
    <name type="scientific">Vibrio caribbeanicus ATCC BAA-2122</name>
    <dbReference type="NCBI Taxonomy" id="796620"/>
    <lineage>
        <taxon>Bacteria</taxon>
        <taxon>Pseudomonadati</taxon>
        <taxon>Pseudomonadota</taxon>
        <taxon>Gammaproteobacteria</taxon>
        <taxon>Vibrionales</taxon>
        <taxon>Vibrionaceae</taxon>
        <taxon>Vibrio</taxon>
    </lineage>
</organism>
<dbReference type="SMART" id="SM00086">
    <property type="entry name" value="PAC"/>
    <property type="match status" value="1"/>
</dbReference>
<evidence type="ECO:0000313" key="5">
    <source>
        <dbReference type="Proteomes" id="UP000002943"/>
    </source>
</evidence>
<dbReference type="PANTHER" id="PTHR33121:SF79">
    <property type="entry name" value="CYCLIC DI-GMP PHOSPHODIESTERASE PDED-RELATED"/>
    <property type="match status" value="1"/>
</dbReference>
<dbReference type="PANTHER" id="PTHR33121">
    <property type="entry name" value="CYCLIC DI-GMP PHOSPHODIESTERASE PDEF"/>
    <property type="match status" value="1"/>
</dbReference>
<dbReference type="Proteomes" id="UP000002943">
    <property type="component" value="Unassembled WGS sequence"/>
</dbReference>
<keyword evidence="5" id="KW-1185">Reference proteome</keyword>
<evidence type="ECO:0000259" key="2">
    <source>
        <dbReference type="PROSITE" id="PS50113"/>
    </source>
</evidence>
<reference evidence="4 5" key="1">
    <citation type="journal article" date="2012" name="Int. J. Syst. Evol. Microbiol.">
        <title>Vibrio caribbeanicus sp. nov., isolated from the marine sponge Scleritoderma cyanea.</title>
        <authorList>
            <person name="Hoffmann M."/>
            <person name="Monday S.R."/>
            <person name="Allard M.W."/>
            <person name="Strain E.A."/>
            <person name="Whittaker P."/>
            <person name="Naum M."/>
            <person name="McCarthy P.J."/>
            <person name="Lopez J.V."/>
            <person name="Fischer M."/>
            <person name="Brown E.W."/>
        </authorList>
    </citation>
    <scope>NUCLEOTIDE SEQUENCE [LARGE SCALE GENOMIC DNA]</scope>
    <source>
        <strain evidence="4 5">ATCC BAA-2122</strain>
    </source>
</reference>
<dbReference type="eggNOG" id="COG5001">
    <property type="taxonomic scope" value="Bacteria"/>
</dbReference>
<feature type="domain" description="PAS" evidence="1">
    <location>
        <begin position="42"/>
        <end position="113"/>
    </location>
</feature>
<comment type="caution">
    <text evidence="4">The sequence shown here is derived from an EMBL/GenBank/DDBJ whole genome shotgun (WGS) entry which is preliminary data.</text>
</comment>
<dbReference type="InterPro" id="IPR000700">
    <property type="entry name" value="PAS-assoc_C"/>
</dbReference>
<dbReference type="AlphaFoldDB" id="E3BK77"/>
<dbReference type="OrthoDB" id="9805474at2"/>
<dbReference type="SUPFAM" id="SSF55073">
    <property type="entry name" value="Nucleotide cyclase"/>
    <property type="match status" value="1"/>
</dbReference>
<dbReference type="PROSITE" id="PS50113">
    <property type="entry name" value="PAC"/>
    <property type="match status" value="1"/>
</dbReference>
<dbReference type="Gene3D" id="3.30.450.20">
    <property type="entry name" value="PAS domain"/>
    <property type="match status" value="1"/>
</dbReference>
<sequence length="589" mass="67431">MSKNHQASSMNSFQIPSDLHTQFPEGEHVFIGLTGAELDLLMDNHFSHMIDVLNDGIFYMNDRDNVCFYNPSFYSRFGIAPGHTHLSHWINLIHPQDQHVFKGEVEAHILQNGTRMTTQYRVRCKNGQYIWLEGTAITKTVNGQRFMIGCHRDISDRKLMESYVKQSSLMDNSSGLSNEQKLALDLETLNIDTEHSYHLMYIQPGATRSYQTLYGSQLMRNLLSHLTSMLGEFPDYFVDFYRIQSHDFAVLIRGDYSERALHDLAARIYDAYQESIKVIEFLGAANISIGIYPNITCDVPTDEIVRVAAQTSQYANHKREDGIRTYSGVTKQKVDRHFFIEKELGNAIQNDKLSVKFQPIICSKSLDVASFESLVRWRCPKMGEIYPDEFIHIAEAKGFISELGYFVFEKACQFINEYKSNNKKNIKVNVNVSVLQLLTKHFPENIKQLAEKYRIDSDTIVLELTETIILDDNKNAIEQLNRLKSFGFKLSLDDFGAGHSSLKGFFDLPLSQIKIDKSIAWRSLNNSATFEYLSFITKLCKAHNIDIVIEGIENAEMQQIFIKMGASYLQGFLFSKPLSLASACRYTKV</sequence>
<dbReference type="InterPro" id="IPR050706">
    <property type="entry name" value="Cyclic-di-GMP_PDE-like"/>
</dbReference>
<dbReference type="SUPFAM" id="SSF55785">
    <property type="entry name" value="PYP-like sensor domain (PAS domain)"/>
    <property type="match status" value="1"/>
</dbReference>
<dbReference type="PROSITE" id="PS50883">
    <property type="entry name" value="EAL"/>
    <property type="match status" value="1"/>
</dbReference>
<name>E3BK77_9VIBR</name>
<dbReference type="InterPro" id="IPR013655">
    <property type="entry name" value="PAS_fold_3"/>
</dbReference>
<gene>
    <name evidence="4" type="ORF">VIBC2010_04769</name>
</gene>
<dbReference type="EMBL" id="AEIU01000074">
    <property type="protein sequence ID" value="EFP96462.1"/>
    <property type="molecule type" value="Genomic_DNA"/>
</dbReference>
<dbReference type="InterPro" id="IPR000014">
    <property type="entry name" value="PAS"/>
</dbReference>
<dbReference type="InterPro" id="IPR029787">
    <property type="entry name" value="Nucleotide_cyclase"/>
</dbReference>
<dbReference type="GO" id="GO:0071111">
    <property type="term" value="F:cyclic-guanylate-specific phosphodiesterase activity"/>
    <property type="evidence" value="ECO:0007669"/>
    <property type="project" value="InterPro"/>
</dbReference>
<proteinExistence type="predicted"/>